<feature type="signal peptide" evidence="2">
    <location>
        <begin position="1"/>
        <end position="20"/>
    </location>
</feature>
<keyword evidence="4" id="KW-1185">Reference proteome</keyword>
<evidence type="ECO:0000256" key="1">
    <source>
        <dbReference type="SAM" id="Phobius"/>
    </source>
</evidence>
<keyword evidence="2" id="KW-0732">Signal</keyword>
<feature type="transmembrane region" description="Helical" evidence="1">
    <location>
        <begin position="39"/>
        <end position="58"/>
    </location>
</feature>
<evidence type="ECO:0000313" key="3">
    <source>
        <dbReference type="EMBL" id="MDD1780527.1"/>
    </source>
</evidence>
<dbReference type="RefSeq" id="WP_274140599.1">
    <property type="nucleotide sequence ID" value="NZ_JAJUBB010000002.1"/>
</dbReference>
<feature type="transmembrane region" description="Helical" evidence="1">
    <location>
        <begin position="123"/>
        <end position="141"/>
    </location>
</feature>
<feature type="transmembrane region" description="Helical" evidence="1">
    <location>
        <begin position="94"/>
        <end position="111"/>
    </location>
</feature>
<evidence type="ECO:0000256" key="2">
    <source>
        <dbReference type="SAM" id="SignalP"/>
    </source>
</evidence>
<proteinExistence type="predicted"/>
<dbReference type="EMBL" id="JAJUBB010000002">
    <property type="protein sequence ID" value="MDD1780527.1"/>
    <property type="molecule type" value="Genomic_DNA"/>
</dbReference>
<keyword evidence="1" id="KW-0472">Membrane</keyword>
<protein>
    <submittedName>
        <fullName evidence="3">HupE/UreJ family protein</fullName>
    </submittedName>
</protein>
<gene>
    <name evidence="3" type="ORF">LRP49_04860</name>
</gene>
<organism evidence="3 4">
    <name type="scientific">Enterovibrio qingdaonensis</name>
    <dbReference type="NCBI Taxonomy" id="2899818"/>
    <lineage>
        <taxon>Bacteria</taxon>
        <taxon>Pseudomonadati</taxon>
        <taxon>Pseudomonadota</taxon>
        <taxon>Gammaproteobacteria</taxon>
        <taxon>Vibrionales</taxon>
        <taxon>Vibrionaceae</taxon>
        <taxon>Enterovibrio</taxon>
    </lineage>
</organism>
<dbReference type="Proteomes" id="UP001149821">
    <property type="component" value="Unassembled WGS sequence"/>
</dbReference>
<comment type="caution">
    <text evidence="3">The sequence shown here is derived from an EMBL/GenBank/DDBJ whole genome shotgun (WGS) entry which is preliminary data.</text>
</comment>
<sequence length="190" mass="19940">MNVRHLLAGLAFIFALPVAAHTLEPSVSSLSPHQYIDGFIHPFTSILHVVTWVAMGVLISQFSSLKSKALVIAGLLSFVFFAIQSSFISNEVSPMFPMLVGALFLAAMSVAMRSAGFGTFSQISAALAFLVIGASSFMHGAHVTSDAFAAGFLVAAVVMLLAGERLGSIFSQEKLSIAMGLSGVLFVLIA</sequence>
<evidence type="ECO:0000313" key="4">
    <source>
        <dbReference type="Proteomes" id="UP001149821"/>
    </source>
</evidence>
<reference evidence="3" key="1">
    <citation type="submission" date="2021-12" db="EMBL/GenBank/DDBJ databases">
        <title>Enterovibrio ZSDZ35 sp. nov. and Enterovibrio ZSDZ42 sp. nov., isolated from coastal seawater in Qingdao.</title>
        <authorList>
            <person name="Zhang P."/>
        </authorList>
    </citation>
    <scope>NUCLEOTIDE SEQUENCE</scope>
    <source>
        <strain evidence="3">ZSDZ35</strain>
    </source>
</reference>
<feature type="transmembrane region" description="Helical" evidence="1">
    <location>
        <begin position="70"/>
        <end position="88"/>
    </location>
</feature>
<keyword evidence="1" id="KW-0812">Transmembrane</keyword>
<feature type="transmembrane region" description="Helical" evidence="1">
    <location>
        <begin position="147"/>
        <end position="166"/>
    </location>
</feature>
<accession>A0ABT5QHR4</accession>
<name>A0ABT5QHR4_9GAMM</name>
<feature type="chain" id="PRO_5045171771" evidence="2">
    <location>
        <begin position="21"/>
        <end position="190"/>
    </location>
</feature>
<keyword evidence="1" id="KW-1133">Transmembrane helix</keyword>